<keyword evidence="2" id="KW-0479">Metal-binding</keyword>
<evidence type="ECO:0000259" key="5">
    <source>
        <dbReference type="Pfam" id="PF01743"/>
    </source>
</evidence>
<keyword evidence="1" id="KW-0808">Transferase</keyword>
<dbReference type="SUPFAM" id="SSF57850">
    <property type="entry name" value="RING/U-box"/>
    <property type="match status" value="1"/>
</dbReference>
<evidence type="ECO:0000313" key="6">
    <source>
        <dbReference type="EMBL" id="ATZ80250.1"/>
    </source>
</evidence>
<keyword evidence="3" id="KW-0863">Zinc-finger</keyword>
<dbReference type="InterPro" id="IPR043519">
    <property type="entry name" value="NT_sf"/>
</dbReference>
<dbReference type="Pfam" id="PF01743">
    <property type="entry name" value="PolyA_pol"/>
    <property type="match status" value="1"/>
</dbReference>
<evidence type="ECO:0000256" key="1">
    <source>
        <dbReference type="ARBA" id="ARBA00022679"/>
    </source>
</evidence>
<keyword evidence="7" id="KW-1185">Reference proteome</keyword>
<proteinExistence type="predicted"/>
<dbReference type="InterPro" id="IPR013083">
    <property type="entry name" value="Znf_RING/FYVE/PHD"/>
</dbReference>
<name>A0A2H4UTI4_9VIRU</name>
<dbReference type="GO" id="GO:0016779">
    <property type="term" value="F:nucleotidyltransferase activity"/>
    <property type="evidence" value="ECO:0007669"/>
    <property type="project" value="InterPro"/>
</dbReference>
<protein>
    <submittedName>
        <fullName evidence="6">CAA-nucleotidyltransferase</fullName>
    </submittedName>
</protein>
<evidence type="ECO:0000256" key="4">
    <source>
        <dbReference type="ARBA" id="ARBA00022833"/>
    </source>
</evidence>
<accession>A0A2H4UTI4</accession>
<organism evidence="6">
    <name type="scientific">Bodo saltans virus</name>
    <dbReference type="NCBI Taxonomy" id="2024608"/>
    <lineage>
        <taxon>Viruses</taxon>
        <taxon>Varidnaviria</taxon>
        <taxon>Bamfordvirae</taxon>
        <taxon>Nucleocytoviricota</taxon>
        <taxon>Megaviricetes</taxon>
        <taxon>Imitervirales</taxon>
        <taxon>Mimiviridae</taxon>
        <taxon>Klosneuvirinae</taxon>
        <taxon>Theiavirus</taxon>
        <taxon>Theiavirus salishense</taxon>
    </lineage>
</organism>
<dbReference type="PROSITE" id="PS00518">
    <property type="entry name" value="ZF_RING_1"/>
    <property type="match status" value="1"/>
</dbReference>
<dbReference type="EMBL" id="MF782455">
    <property type="protein sequence ID" value="ATZ80250.1"/>
    <property type="molecule type" value="Genomic_DNA"/>
</dbReference>
<evidence type="ECO:0000256" key="2">
    <source>
        <dbReference type="ARBA" id="ARBA00022723"/>
    </source>
</evidence>
<gene>
    <name evidence="6" type="ORF">BMW23_0192</name>
</gene>
<reference evidence="6" key="1">
    <citation type="journal article" date="2017" name="Elife">
        <title>The kinetoplastid-infecting Bodo saltans virus (BsV), a window into the most abundant giant viruses in the sea.</title>
        <authorList>
            <person name="Deeg C.M."/>
            <person name="Chow C.-E.T."/>
            <person name="Suttle C.A."/>
        </authorList>
    </citation>
    <scope>NUCLEOTIDE SEQUENCE</scope>
    <source>
        <strain evidence="6">NG1</strain>
    </source>
</reference>
<dbReference type="GO" id="GO:0003723">
    <property type="term" value="F:RNA binding"/>
    <property type="evidence" value="ECO:0007669"/>
    <property type="project" value="InterPro"/>
</dbReference>
<dbReference type="GO" id="GO:0008270">
    <property type="term" value="F:zinc ion binding"/>
    <property type="evidence" value="ECO:0007669"/>
    <property type="project" value="UniProtKB-KW"/>
</dbReference>
<sequence>MEQNTIDLLPENHAVKVAFTMLKKFMDENAVEFEIFGGSVRDIFLDIAPQDIDVRFKNDDIVMRFIDFLEKEGYTTHIINKESFYSLMNAKLKLKLNYDLCKTVRITNSTGMEITFDLTTEELFVNDDIKTTDFVVNGLAIDSSGKLISKIADIASVSQIIEDIKQRKLQWCGSETTPLNECIIDRRREYLTNDKKKKSKNNMFKKSDKKCTMCPEMFCECCEPECNYCLSTGMKLIPFVLTTGKYIERLSKMMKKGFVLDNKKTLKCEECLCEKNNVIKIECGHSFCAECLIHNYMENAKSEKTKNIEKMNKDFQNKMTNNIQKFAILLQQQQTKYIEKYVSSYVKQLDDDITEHIELINNFTKKQIRMEKINGKCYICNKDIKIINEL</sequence>
<dbReference type="InterPro" id="IPR017907">
    <property type="entry name" value="Znf_RING_CS"/>
</dbReference>
<evidence type="ECO:0000313" key="7">
    <source>
        <dbReference type="Proteomes" id="UP000240325"/>
    </source>
</evidence>
<dbReference type="GO" id="GO:0006396">
    <property type="term" value="P:RNA processing"/>
    <property type="evidence" value="ECO:0007669"/>
    <property type="project" value="InterPro"/>
</dbReference>
<dbReference type="InterPro" id="IPR002646">
    <property type="entry name" value="PolA_pol_head_dom"/>
</dbReference>
<keyword evidence="4" id="KW-0862">Zinc</keyword>
<dbReference type="Gene3D" id="3.30.460.10">
    <property type="entry name" value="Beta Polymerase, domain 2"/>
    <property type="match status" value="1"/>
</dbReference>
<dbReference type="Proteomes" id="UP000240325">
    <property type="component" value="Segment"/>
</dbReference>
<dbReference type="Gene3D" id="3.30.40.10">
    <property type="entry name" value="Zinc/RING finger domain, C3HC4 (zinc finger)"/>
    <property type="match status" value="1"/>
</dbReference>
<evidence type="ECO:0000256" key="3">
    <source>
        <dbReference type="ARBA" id="ARBA00022771"/>
    </source>
</evidence>
<feature type="domain" description="Poly A polymerase head" evidence="5">
    <location>
        <begin position="35"/>
        <end position="168"/>
    </location>
</feature>
<dbReference type="SUPFAM" id="SSF81301">
    <property type="entry name" value="Nucleotidyltransferase"/>
    <property type="match status" value="1"/>
</dbReference>